<feature type="transmembrane region" description="Helical" evidence="6">
    <location>
        <begin position="346"/>
        <end position="368"/>
    </location>
</feature>
<name>A0AAN9ZCD7_9ORTH</name>
<feature type="transmembrane region" description="Helical" evidence="6">
    <location>
        <begin position="453"/>
        <end position="475"/>
    </location>
</feature>
<dbReference type="Proteomes" id="UP001378592">
    <property type="component" value="Unassembled WGS sequence"/>
</dbReference>
<feature type="transmembrane region" description="Helical" evidence="6">
    <location>
        <begin position="487"/>
        <end position="514"/>
    </location>
</feature>
<keyword evidence="3 6" id="KW-1133">Transmembrane helix</keyword>
<dbReference type="GO" id="GO:0016020">
    <property type="term" value="C:membrane"/>
    <property type="evidence" value="ECO:0007669"/>
    <property type="project" value="UniProtKB-SubCell"/>
</dbReference>
<comment type="subcellular location">
    <subcellularLocation>
        <location evidence="1">Membrane</location>
        <topology evidence="1">Multi-pass membrane protein</topology>
    </subcellularLocation>
</comment>
<sequence length="666" mass="70378">MEEGVGRSMESVGGGGGGSDGGGGGSDGGGGGADGPAGGGGGGAGRCGSWVRRRARGAFTRKQLLRRLPVLSWLPRYTGDDAVGDLVAGITVGLTVIPQALAYASIAGLPPQFGLYSSFFGCFVYIIFGSCKDVPMGPSAIISLLTAQAVNSATSYDALRPQYAVLLCFLVGIVQVLMGILGLGFVIDFISGPVSSGFTSAAALIIVSSQVKDLLGIKADSGTFVEVCISIFKNLGETSVGDASLGCVCIVVLLLMRLLAKVQFGPQNVALRSPLQLWATRVLWLVGTARNAILLVACGLVGHWLHHSHPDAVIVIGNVPSGLPAFKAPDFSISGNDTAEPPIESIGFFSMLGNLGSGIVVVPLVALLEDIAVCKAFANGKAVDATQELLATGLSNFANSFVQAFPGTGALARSAVNNSSGVRTTFAGFYTGLLVILSLLFFTPYFQFIPKTSLAAIIIAAVIFMVEVHVVVPMWKTKKSDLLPGVGTFIACLVLPLEMGILVGIGINILFILYHAARPKIAMENLTTAGGTEYLQLTPDRLLIFPSVDYVRNLVTKYSLKHNFPVVIDCSHVYNADFTAAKVIECLTQDFALRRQPLFFFRLKPSIVNVFKGLQPRDFTVFYTESELDDLIKAHEKKIAKEELELGVSTLCKESMAVVSHIVTSR</sequence>
<feature type="domain" description="SLC26A/SulP transporter" evidence="7">
    <location>
        <begin position="84"/>
        <end position="483"/>
    </location>
</feature>
<dbReference type="GO" id="GO:0055085">
    <property type="term" value="P:transmembrane transport"/>
    <property type="evidence" value="ECO:0007669"/>
    <property type="project" value="InterPro"/>
</dbReference>
<feature type="transmembrane region" description="Helical" evidence="6">
    <location>
        <begin position="426"/>
        <end position="446"/>
    </location>
</feature>
<dbReference type="SUPFAM" id="SSF52091">
    <property type="entry name" value="SpoIIaa-like"/>
    <property type="match status" value="1"/>
</dbReference>
<dbReference type="Pfam" id="PF00916">
    <property type="entry name" value="Sulfate_transp"/>
    <property type="match status" value="1"/>
</dbReference>
<feature type="region of interest" description="Disordered" evidence="5">
    <location>
        <begin position="1"/>
        <end position="40"/>
    </location>
</feature>
<evidence type="ECO:0000259" key="7">
    <source>
        <dbReference type="Pfam" id="PF00916"/>
    </source>
</evidence>
<dbReference type="InterPro" id="IPR011547">
    <property type="entry name" value="SLC26A/SulP_dom"/>
</dbReference>
<reference evidence="8 9" key="1">
    <citation type="submission" date="2024-03" db="EMBL/GenBank/DDBJ databases">
        <title>The genome assembly and annotation of the cricket Gryllus longicercus Weissman &amp; Gray.</title>
        <authorList>
            <person name="Szrajer S."/>
            <person name="Gray D."/>
            <person name="Ylla G."/>
        </authorList>
    </citation>
    <scope>NUCLEOTIDE SEQUENCE [LARGE SCALE GENOMIC DNA]</scope>
    <source>
        <strain evidence="8">DAG 2021-001</strain>
        <tissue evidence="8">Whole body minus gut</tissue>
    </source>
</reference>
<evidence type="ECO:0000256" key="4">
    <source>
        <dbReference type="ARBA" id="ARBA00023136"/>
    </source>
</evidence>
<feature type="transmembrane region" description="Helical" evidence="6">
    <location>
        <begin position="163"/>
        <end position="187"/>
    </location>
</feature>
<dbReference type="CDD" id="cd07042">
    <property type="entry name" value="STAS_SulP_like_sulfate_transporter"/>
    <property type="match status" value="1"/>
</dbReference>
<dbReference type="InterPro" id="IPR036513">
    <property type="entry name" value="STAS_dom_sf"/>
</dbReference>
<feature type="transmembrane region" description="Helical" evidence="6">
    <location>
        <begin position="243"/>
        <end position="260"/>
    </location>
</feature>
<evidence type="ECO:0000256" key="2">
    <source>
        <dbReference type="ARBA" id="ARBA00022692"/>
    </source>
</evidence>
<feature type="transmembrane region" description="Helical" evidence="6">
    <location>
        <begin position="86"/>
        <end position="107"/>
    </location>
</feature>
<gene>
    <name evidence="8" type="ORF">R5R35_003715</name>
</gene>
<proteinExistence type="predicted"/>
<evidence type="ECO:0000313" key="8">
    <source>
        <dbReference type="EMBL" id="KAK7870327.1"/>
    </source>
</evidence>
<protein>
    <recommendedName>
        <fullName evidence="7">SLC26A/SulP transporter domain-containing protein</fullName>
    </recommendedName>
</protein>
<feature type="compositionally biased region" description="Gly residues" evidence="5">
    <location>
        <begin position="12"/>
        <end position="40"/>
    </location>
</feature>
<keyword evidence="4 6" id="KW-0472">Membrane</keyword>
<keyword evidence="9" id="KW-1185">Reference proteome</keyword>
<evidence type="ECO:0000256" key="5">
    <source>
        <dbReference type="SAM" id="MobiDB-lite"/>
    </source>
</evidence>
<accession>A0AAN9ZCD7</accession>
<keyword evidence="2 6" id="KW-0812">Transmembrane</keyword>
<dbReference type="AlphaFoldDB" id="A0AAN9ZCD7"/>
<comment type="caution">
    <text evidence="8">The sequence shown here is derived from an EMBL/GenBank/DDBJ whole genome shotgun (WGS) entry which is preliminary data.</text>
</comment>
<evidence type="ECO:0000313" key="9">
    <source>
        <dbReference type="Proteomes" id="UP001378592"/>
    </source>
</evidence>
<dbReference type="EMBL" id="JAZDUA010000060">
    <property type="protein sequence ID" value="KAK7870327.1"/>
    <property type="molecule type" value="Genomic_DNA"/>
</dbReference>
<feature type="transmembrane region" description="Helical" evidence="6">
    <location>
        <begin position="389"/>
        <end position="406"/>
    </location>
</feature>
<feature type="transmembrane region" description="Helical" evidence="6">
    <location>
        <begin position="281"/>
        <end position="305"/>
    </location>
</feature>
<evidence type="ECO:0000256" key="6">
    <source>
        <dbReference type="SAM" id="Phobius"/>
    </source>
</evidence>
<dbReference type="InterPro" id="IPR001902">
    <property type="entry name" value="SLC26A/SulP_fam"/>
</dbReference>
<evidence type="ECO:0000256" key="3">
    <source>
        <dbReference type="ARBA" id="ARBA00022989"/>
    </source>
</evidence>
<dbReference type="PANTHER" id="PTHR11814">
    <property type="entry name" value="SULFATE TRANSPORTER"/>
    <property type="match status" value="1"/>
</dbReference>
<evidence type="ECO:0000256" key="1">
    <source>
        <dbReference type="ARBA" id="ARBA00004141"/>
    </source>
</evidence>
<organism evidence="8 9">
    <name type="scientific">Gryllus longicercus</name>
    <dbReference type="NCBI Taxonomy" id="2509291"/>
    <lineage>
        <taxon>Eukaryota</taxon>
        <taxon>Metazoa</taxon>
        <taxon>Ecdysozoa</taxon>
        <taxon>Arthropoda</taxon>
        <taxon>Hexapoda</taxon>
        <taxon>Insecta</taxon>
        <taxon>Pterygota</taxon>
        <taxon>Neoptera</taxon>
        <taxon>Polyneoptera</taxon>
        <taxon>Orthoptera</taxon>
        <taxon>Ensifera</taxon>
        <taxon>Gryllidea</taxon>
        <taxon>Grylloidea</taxon>
        <taxon>Gryllidae</taxon>
        <taxon>Gryllinae</taxon>
        <taxon>Gryllus</taxon>
    </lineage>
</organism>